<protein>
    <recommendedName>
        <fullName evidence="1">N-acetyltransferase domain-containing protein</fullName>
    </recommendedName>
</protein>
<dbReference type="InterPro" id="IPR016181">
    <property type="entry name" value="Acyl_CoA_acyltransferase"/>
</dbReference>
<comment type="caution">
    <text evidence="2">The sequence shown here is derived from an EMBL/GenBank/DDBJ whole genome shotgun (WGS) entry which is preliminary data.</text>
</comment>
<dbReference type="Proteomes" id="UP000186455">
    <property type="component" value="Unassembled WGS sequence"/>
</dbReference>
<evidence type="ECO:0000313" key="3">
    <source>
        <dbReference type="Proteomes" id="UP000186455"/>
    </source>
</evidence>
<reference evidence="2 3" key="1">
    <citation type="submission" date="2015-06" db="EMBL/GenBank/DDBJ databases">
        <title>Cloning and characterization of the uncialamcin biosynthetic gene cluster.</title>
        <authorList>
            <person name="Yan X."/>
            <person name="Huang T."/>
            <person name="Ge H."/>
            <person name="Shen B."/>
        </authorList>
    </citation>
    <scope>NUCLEOTIDE SEQUENCE [LARGE SCALE GENOMIC DNA]</scope>
    <source>
        <strain evidence="2 3">DCA2648</strain>
    </source>
</reference>
<dbReference type="CDD" id="cd04301">
    <property type="entry name" value="NAT_SF"/>
    <property type="match status" value="2"/>
</dbReference>
<dbReference type="STRING" id="1048205.AB852_09200"/>
<dbReference type="EMBL" id="LFBV01000002">
    <property type="protein sequence ID" value="OKH94458.1"/>
    <property type="molecule type" value="Genomic_DNA"/>
</dbReference>
<dbReference type="GO" id="GO:0016747">
    <property type="term" value="F:acyltransferase activity, transferring groups other than amino-acyl groups"/>
    <property type="evidence" value="ECO:0007669"/>
    <property type="project" value="InterPro"/>
</dbReference>
<feature type="domain" description="N-acetyltransferase" evidence="1">
    <location>
        <begin position="184"/>
        <end position="336"/>
    </location>
</feature>
<accession>A0A1Q4V9C9</accession>
<name>A0A1Q4V9C9_9ACTN</name>
<evidence type="ECO:0000313" key="2">
    <source>
        <dbReference type="EMBL" id="OKH94458.1"/>
    </source>
</evidence>
<keyword evidence="3" id="KW-1185">Reference proteome</keyword>
<dbReference type="PROSITE" id="PS51186">
    <property type="entry name" value="GNAT"/>
    <property type="match status" value="1"/>
</dbReference>
<dbReference type="SUPFAM" id="SSF55729">
    <property type="entry name" value="Acyl-CoA N-acyltransferases (Nat)"/>
    <property type="match status" value="2"/>
</dbReference>
<dbReference type="AlphaFoldDB" id="A0A1Q4V9C9"/>
<dbReference type="InterPro" id="IPR000182">
    <property type="entry name" value="GNAT_dom"/>
</dbReference>
<dbReference type="Pfam" id="PF00583">
    <property type="entry name" value="Acetyltransf_1"/>
    <property type="match status" value="1"/>
</dbReference>
<sequence length="343" mass="37402">MPAGWRPADVAEARWRPLAVTDAASVAALLTVCEAADGVGVAVRGADGVHENLNASGIDLDGGTASVWCGGEPVAYATTCIREGAGPVRQLTLDIAVHPAHRAPAMVHRLLEWCRDTGVRRHRELSDGTLLELHVRTHHGQVWLAEALDTAGYRRERIHWGMRLDLGTPQPIAAPAMPLGTAIVPFDDAFDAQLLAARNVIFADHWGSVPMTTRTWRHTITGSPHFRPGSSFLLLSEHEQEILCYLMCTELTDTRTDRELYLANAGTQPALHGKGLYRAVFTHTLARARAQGYRWAVLDVDSKNPMAAGGFYERMGLRRFRTWTTHVHAPSGTAPPTVPSASP</sequence>
<organism evidence="2 3">
    <name type="scientific">Streptomyces uncialis</name>
    <dbReference type="NCBI Taxonomy" id="1048205"/>
    <lineage>
        <taxon>Bacteria</taxon>
        <taxon>Bacillati</taxon>
        <taxon>Actinomycetota</taxon>
        <taxon>Actinomycetes</taxon>
        <taxon>Kitasatosporales</taxon>
        <taxon>Streptomycetaceae</taxon>
        <taxon>Streptomyces</taxon>
    </lineage>
</organism>
<dbReference type="Gene3D" id="3.40.630.30">
    <property type="match status" value="1"/>
</dbReference>
<gene>
    <name evidence="2" type="ORF">AB852_09200</name>
</gene>
<proteinExistence type="predicted"/>
<evidence type="ECO:0000259" key="1">
    <source>
        <dbReference type="PROSITE" id="PS51186"/>
    </source>
</evidence>